<name>A0A291C253_9COND</name>
<evidence type="ECO:0000256" key="1">
    <source>
        <dbReference type="SAM" id="SignalP"/>
    </source>
</evidence>
<feature type="signal peptide" evidence="1">
    <location>
        <begin position="1"/>
        <end position="20"/>
    </location>
</feature>
<protein>
    <submittedName>
        <fullName evidence="2">Conotoxin</fullName>
    </submittedName>
</protein>
<evidence type="ECO:0000313" key="2">
    <source>
        <dbReference type="EMBL" id="ATF27551.1"/>
    </source>
</evidence>
<organism evidence="2">
    <name type="scientific">Conus andremenezi</name>
    <dbReference type="NCBI Taxonomy" id="1077466"/>
    <lineage>
        <taxon>Eukaryota</taxon>
        <taxon>Metazoa</taxon>
        <taxon>Spiralia</taxon>
        <taxon>Lophotrochozoa</taxon>
        <taxon>Mollusca</taxon>
        <taxon>Gastropoda</taxon>
        <taxon>Caenogastropoda</taxon>
        <taxon>Neogastropoda</taxon>
        <taxon>Conoidea</taxon>
        <taxon>Conidae</taxon>
        <taxon>Conus</taxon>
        <taxon>Turriconus</taxon>
    </lineage>
</organism>
<sequence>MKCLPIFFIVLLLIAHSSQVVEHSKLKQTKMLRRSTARVASEEKFEECCLEDAVFCCAARAEEL</sequence>
<reference evidence="2" key="1">
    <citation type="journal article" date="2017" name="Genome Biol. Evol.">
        <title>Divergence of the Venom Exogene Repertoire in Two Sister Species of Turriconus.</title>
        <authorList>
            <person name="Li Q."/>
            <person name="Barghi N."/>
            <person name="Lu A."/>
            <person name="Fedosov A.E."/>
            <person name="Bandyopadhyay P.K."/>
            <person name="Lluisma A.O."/>
            <person name="Concepcion G.P."/>
            <person name="Yandell M."/>
            <person name="Olivera B.M."/>
            <person name="Safavi-Hemami H."/>
        </authorList>
    </citation>
    <scope>NUCLEOTIDE SEQUENCE</scope>
    <source>
        <strain evidence="2">T_Amz5.22</strain>
    </source>
</reference>
<accession>A0A291C253</accession>
<feature type="chain" id="PRO_5012335324" evidence="1">
    <location>
        <begin position="21"/>
        <end position="64"/>
    </location>
</feature>
<dbReference type="EMBL" id="MF576717">
    <property type="protein sequence ID" value="ATF27551.1"/>
    <property type="molecule type" value="mRNA"/>
</dbReference>
<proteinExistence type="evidence at transcript level"/>
<reference evidence="2" key="2">
    <citation type="submission" date="2017-07" db="EMBL/GenBank/DDBJ databases">
        <authorList>
            <person name="Sun Z.S."/>
            <person name="Albrecht U."/>
            <person name="Echele G."/>
            <person name="Lee C.C."/>
        </authorList>
    </citation>
    <scope>NUCLEOTIDE SEQUENCE</scope>
    <source>
        <strain evidence="2">T_Amz5.22</strain>
    </source>
</reference>
<dbReference type="AlphaFoldDB" id="A0A291C253"/>
<keyword evidence="1" id="KW-0732">Signal</keyword>